<feature type="domain" description="DUF7979" evidence="1">
    <location>
        <begin position="17"/>
        <end position="72"/>
    </location>
</feature>
<gene>
    <name evidence="2" type="ORF">C448_05848</name>
</gene>
<dbReference type="AlphaFoldDB" id="M0MLS2"/>
<name>M0MLS2_HALMO</name>
<proteinExistence type="predicted"/>
<protein>
    <recommendedName>
        <fullName evidence="1">DUF7979 domain-containing protein</fullName>
    </recommendedName>
</protein>
<accession>M0MLS2</accession>
<dbReference type="EMBL" id="AOMC01000087">
    <property type="protein sequence ID" value="EMA46601.1"/>
    <property type="molecule type" value="Genomic_DNA"/>
</dbReference>
<sequence length="75" mass="8611">MIDVPIESKVHVEKRKNIPDDAVVFHYDELDEGFKERFPKLAEDTPAEGSVDPENVLSDGDYVKFTDYFQVTCQC</sequence>
<dbReference type="RefSeq" id="WP_004052674.1">
    <property type="nucleotide sequence ID" value="NZ_AOMC01000087.1"/>
</dbReference>
<dbReference type="InterPro" id="IPR058285">
    <property type="entry name" value="DUF7979"/>
</dbReference>
<evidence type="ECO:0000313" key="2">
    <source>
        <dbReference type="EMBL" id="EMA46601.1"/>
    </source>
</evidence>
<evidence type="ECO:0000259" key="1">
    <source>
        <dbReference type="Pfam" id="PF25934"/>
    </source>
</evidence>
<evidence type="ECO:0000313" key="3">
    <source>
        <dbReference type="Proteomes" id="UP000011568"/>
    </source>
</evidence>
<dbReference type="Pfam" id="PF25934">
    <property type="entry name" value="DUF7979"/>
    <property type="match status" value="1"/>
</dbReference>
<comment type="caution">
    <text evidence="2">The sequence shown here is derived from an EMBL/GenBank/DDBJ whole genome shotgun (WGS) entry which is preliminary data.</text>
</comment>
<keyword evidence="3" id="KW-1185">Reference proteome</keyword>
<organism evidence="2 3">
    <name type="scientific">Halococcus morrhuae DSM 1307</name>
    <dbReference type="NCBI Taxonomy" id="931277"/>
    <lineage>
        <taxon>Archaea</taxon>
        <taxon>Methanobacteriati</taxon>
        <taxon>Methanobacteriota</taxon>
        <taxon>Stenosarchaea group</taxon>
        <taxon>Halobacteria</taxon>
        <taxon>Halobacteriales</taxon>
        <taxon>Halococcaceae</taxon>
        <taxon>Halococcus</taxon>
    </lineage>
</organism>
<dbReference type="Proteomes" id="UP000011568">
    <property type="component" value="Unassembled WGS sequence"/>
</dbReference>
<reference evidence="2 3" key="1">
    <citation type="journal article" date="2014" name="PLoS Genet.">
        <title>Phylogenetically driven sequencing of extremely halophilic archaea reveals strategies for static and dynamic osmo-response.</title>
        <authorList>
            <person name="Becker E.A."/>
            <person name="Seitzer P.M."/>
            <person name="Tritt A."/>
            <person name="Larsen D."/>
            <person name="Krusor M."/>
            <person name="Yao A.I."/>
            <person name="Wu D."/>
            <person name="Madern D."/>
            <person name="Eisen J.A."/>
            <person name="Darling A.E."/>
            <person name="Facciotti M.T."/>
        </authorList>
    </citation>
    <scope>NUCLEOTIDE SEQUENCE [LARGE SCALE GENOMIC DNA]</scope>
    <source>
        <strain evidence="2 3">DSM 1307</strain>
    </source>
</reference>